<evidence type="ECO:0000313" key="4">
    <source>
        <dbReference type="Proteomes" id="UP000315711"/>
    </source>
</evidence>
<dbReference type="OrthoDB" id="1903300at2"/>
<sequence>MQQKRTFWFGVSLAFILLAISFRSEPQYFWIFFPLSLALLTIFSWIFEPPNKLNVRSHWLIGILSGTLLYLFFTFGQWFVIMTGLPFIDDLQLLYERVKPTEPLHYIWLFLIIVPGEEWFWRGFIVKRISDQTTPFKAAVYGTLLYAGAHLFTGSLLLVIAALIAGFVWSIIYLKTKNIWAAILSHVIFDLLLLVILPVM</sequence>
<dbReference type="RefSeq" id="WP_144449568.1">
    <property type="nucleotide sequence ID" value="NZ_VLKZ01000003.1"/>
</dbReference>
<comment type="caution">
    <text evidence="3">The sequence shown here is derived from an EMBL/GenBank/DDBJ whole genome shotgun (WGS) entry which is preliminary data.</text>
</comment>
<protein>
    <recommendedName>
        <fullName evidence="2">CAAX prenyl protease 2/Lysostaphin resistance protein A-like domain-containing protein</fullName>
    </recommendedName>
</protein>
<proteinExistence type="predicted"/>
<feature type="transmembrane region" description="Helical" evidence="1">
    <location>
        <begin position="28"/>
        <end position="47"/>
    </location>
</feature>
<dbReference type="EMBL" id="VLKZ01000003">
    <property type="protein sequence ID" value="TWI57879.1"/>
    <property type="molecule type" value="Genomic_DNA"/>
</dbReference>
<keyword evidence="1" id="KW-0472">Membrane</keyword>
<evidence type="ECO:0000259" key="2">
    <source>
        <dbReference type="Pfam" id="PF02517"/>
    </source>
</evidence>
<gene>
    <name evidence="3" type="ORF">IQ10_01208</name>
</gene>
<dbReference type="Proteomes" id="UP000315711">
    <property type="component" value="Unassembled WGS sequence"/>
</dbReference>
<dbReference type="GO" id="GO:0004175">
    <property type="term" value="F:endopeptidase activity"/>
    <property type="evidence" value="ECO:0007669"/>
    <property type="project" value="UniProtKB-ARBA"/>
</dbReference>
<keyword evidence="1" id="KW-1133">Transmembrane helix</keyword>
<evidence type="ECO:0000313" key="3">
    <source>
        <dbReference type="EMBL" id="TWI57879.1"/>
    </source>
</evidence>
<keyword evidence="1" id="KW-0812">Transmembrane</keyword>
<reference evidence="3 4" key="1">
    <citation type="journal article" date="2015" name="Stand. Genomic Sci.">
        <title>Genomic Encyclopedia of Bacterial and Archaeal Type Strains, Phase III: the genomes of soil and plant-associated and newly described type strains.</title>
        <authorList>
            <person name="Whitman W.B."/>
            <person name="Woyke T."/>
            <person name="Klenk H.P."/>
            <person name="Zhou Y."/>
            <person name="Lilburn T.G."/>
            <person name="Beck B.J."/>
            <person name="De Vos P."/>
            <person name="Vandamme P."/>
            <person name="Eisen J.A."/>
            <person name="Garrity G."/>
            <person name="Hugenholtz P."/>
            <person name="Kyrpides N.C."/>
        </authorList>
    </citation>
    <scope>NUCLEOTIDE SEQUENCE [LARGE SCALE GENOMIC DNA]</scope>
    <source>
        <strain evidence="3 4">CGMCC 1.10116</strain>
    </source>
</reference>
<feature type="transmembrane region" description="Helical" evidence="1">
    <location>
        <begin position="59"/>
        <end position="85"/>
    </location>
</feature>
<feature type="domain" description="CAAX prenyl protease 2/Lysostaphin resistance protein A-like" evidence="2">
    <location>
        <begin position="103"/>
        <end position="191"/>
    </location>
</feature>
<dbReference type="AlphaFoldDB" id="A0A562QMB1"/>
<feature type="transmembrane region" description="Helical" evidence="1">
    <location>
        <begin position="7"/>
        <end position="22"/>
    </location>
</feature>
<accession>A0A562QMB1</accession>
<name>A0A562QMB1_9BACI</name>
<feature type="transmembrane region" description="Helical" evidence="1">
    <location>
        <begin position="144"/>
        <end position="173"/>
    </location>
</feature>
<dbReference type="Pfam" id="PF02517">
    <property type="entry name" value="Rce1-like"/>
    <property type="match status" value="1"/>
</dbReference>
<dbReference type="InterPro" id="IPR003675">
    <property type="entry name" value="Rce1/LyrA-like_dom"/>
</dbReference>
<keyword evidence="4" id="KW-1185">Reference proteome</keyword>
<dbReference type="GO" id="GO:0080120">
    <property type="term" value="P:CAAX-box protein maturation"/>
    <property type="evidence" value="ECO:0007669"/>
    <property type="project" value="UniProtKB-ARBA"/>
</dbReference>
<feature type="transmembrane region" description="Helical" evidence="1">
    <location>
        <begin position="105"/>
        <end position="124"/>
    </location>
</feature>
<organism evidence="3 4">
    <name type="scientific">Halalkalibacter nanhaiisediminis</name>
    <dbReference type="NCBI Taxonomy" id="688079"/>
    <lineage>
        <taxon>Bacteria</taxon>
        <taxon>Bacillati</taxon>
        <taxon>Bacillota</taxon>
        <taxon>Bacilli</taxon>
        <taxon>Bacillales</taxon>
        <taxon>Bacillaceae</taxon>
        <taxon>Halalkalibacter</taxon>
    </lineage>
</organism>
<evidence type="ECO:0000256" key="1">
    <source>
        <dbReference type="SAM" id="Phobius"/>
    </source>
</evidence>
<feature type="transmembrane region" description="Helical" evidence="1">
    <location>
        <begin position="179"/>
        <end position="199"/>
    </location>
</feature>